<evidence type="ECO:0000256" key="1">
    <source>
        <dbReference type="SAM" id="MobiDB-lite"/>
    </source>
</evidence>
<proteinExistence type="predicted"/>
<gene>
    <name evidence="2" type="ORF">BE17_31030</name>
</gene>
<feature type="compositionally biased region" description="Basic and acidic residues" evidence="1">
    <location>
        <begin position="202"/>
        <end position="211"/>
    </location>
</feature>
<name>A0A150SPW4_SORCE</name>
<evidence type="ECO:0000313" key="3">
    <source>
        <dbReference type="Proteomes" id="UP000075635"/>
    </source>
</evidence>
<accession>A0A150SPW4</accession>
<evidence type="ECO:0000313" key="2">
    <source>
        <dbReference type="EMBL" id="KYF94288.1"/>
    </source>
</evidence>
<dbReference type="EMBL" id="JEMB01000746">
    <property type="protein sequence ID" value="KYF94288.1"/>
    <property type="molecule type" value="Genomic_DNA"/>
</dbReference>
<organism evidence="2 3">
    <name type="scientific">Sorangium cellulosum</name>
    <name type="common">Polyangium cellulosum</name>
    <dbReference type="NCBI Taxonomy" id="56"/>
    <lineage>
        <taxon>Bacteria</taxon>
        <taxon>Pseudomonadati</taxon>
        <taxon>Myxococcota</taxon>
        <taxon>Polyangia</taxon>
        <taxon>Polyangiales</taxon>
        <taxon>Polyangiaceae</taxon>
        <taxon>Sorangium</taxon>
    </lineage>
</organism>
<protein>
    <submittedName>
        <fullName evidence="2">Uncharacterized protein</fullName>
    </submittedName>
</protein>
<feature type="region of interest" description="Disordered" evidence="1">
    <location>
        <begin position="186"/>
        <end position="227"/>
    </location>
</feature>
<comment type="caution">
    <text evidence="2">The sequence shown here is derived from an EMBL/GenBank/DDBJ whole genome shotgun (WGS) entry which is preliminary data.</text>
</comment>
<dbReference type="AlphaFoldDB" id="A0A150SPW4"/>
<sequence>MPGLKRVKARLPESTGEEIVSLVYAVQEAQTKLLLLVDPVVVDHGERARFVLDELESALEFLLDDGVEEPADAQLAAVQEFHADIGQRSSSLHQALSDYATLAESLKARLIEVDEDFDVALIAEAKELARELAAAPAAPPAADSEIKEATRIRNGLLRLLQEKIALVRKAAARVFQRNPEVLREVTSSYERRRRTAARRARAARDAAKPQDPKAAPSNGAGESPLLG</sequence>
<dbReference type="Proteomes" id="UP000075635">
    <property type="component" value="Unassembled WGS sequence"/>
</dbReference>
<feature type="compositionally biased region" description="Basic residues" evidence="1">
    <location>
        <begin position="191"/>
        <end position="201"/>
    </location>
</feature>
<reference evidence="2 3" key="1">
    <citation type="submission" date="2014-02" db="EMBL/GenBank/DDBJ databases">
        <title>The small core and large imbalanced accessory genome model reveals a collaborative survival strategy of Sorangium cellulosum strains in nature.</title>
        <authorList>
            <person name="Han K."/>
            <person name="Peng R."/>
            <person name="Blom J."/>
            <person name="Li Y.-Z."/>
        </authorList>
    </citation>
    <scope>NUCLEOTIDE SEQUENCE [LARGE SCALE GENOMIC DNA]</scope>
    <source>
        <strain evidence="2 3">So0011-07</strain>
    </source>
</reference>